<evidence type="ECO:0000256" key="1">
    <source>
        <dbReference type="ARBA" id="ARBA00022490"/>
    </source>
</evidence>
<proteinExistence type="predicted"/>
<evidence type="ECO:0000256" key="3">
    <source>
        <dbReference type="ARBA" id="ARBA00022832"/>
    </source>
</evidence>
<name>A0ABT3TEX2_9GAMM</name>
<keyword evidence="2" id="KW-0378">Hydrolase</keyword>
<keyword evidence="4" id="KW-0443">Lipid metabolism</keyword>
<dbReference type="InterPro" id="IPR052365">
    <property type="entry name" value="THEM4/THEM5_acyl-CoA_thioest"/>
</dbReference>
<dbReference type="PANTHER" id="PTHR12418:SF19">
    <property type="entry name" value="ACYL-COENZYME A THIOESTERASE THEM4"/>
    <property type="match status" value="1"/>
</dbReference>
<dbReference type="InterPro" id="IPR029069">
    <property type="entry name" value="HotDog_dom_sf"/>
</dbReference>
<evidence type="ECO:0000256" key="4">
    <source>
        <dbReference type="ARBA" id="ARBA00023098"/>
    </source>
</evidence>
<dbReference type="Gene3D" id="3.10.129.10">
    <property type="entry name" value="Hotdog Thioesterase"/>
    <property type="match status" value="1"/>
</dbReference>
<gene>
    <name evidence="5" type="ORF">EYC98_06660</name>
</gene>
<dbReference type="EMBL" id="SHNN01000001">
    <property type="protein sequence ID" value="MCX2980554.1"/>
    <property type="molecule type" value="Genomic_DNA"/>
</dbReference>
<evidence type="ECO:0000256" key="2">
    <source>
        <dbReference type="ARBA" id="ARBA00022801"/>
    </source>
</evidence>
<organism evidence="5 6">
    <name type="scientific">Candidatus Litorirhabdus singularis</name>
    <dbReference type="NCBI Taxonomy" id="2518993"/>
    <lineage>
        <taxon>Bacteria</taxon>
        <taxon>Pseudomonadati</taxon>
        <taxon>Pseudomonadota</taxon>
        <taxon>Gammaproteobacteria</taxon>
        <taxon>Cellvibrionales</taxon>
        <taxon>Halieaceae</taxon>
        <taxon>Candidatus Litorirhabdus</taxon>
    </lineage>
</organism>
<keyword evidence="6" id="KW-1185">Reference proteome</keyword>
<dbReference type="SUPFAM" id="SSF54637">
    <property type="entry name" value="Thioesterase/thiol ester dehydrase-isomerase"/>
    <property type="match status" value="1"/>
</dbReference>
<reference evidence="5" key="1">
    <citation type="submission" date="2019-02" db="EMBL/GenBank/DDBJ databases">
        <authorList>
            <person name="Li S.-H."/>
        </authorList>
    </citation>
    <scope>NUCLEOTIDE SEQUENCE</scope>
    <source>
        <strain evidence="5">IMCC14734</strain>
    </source>
</reference>
<keyword evidence="1" id="KW-0963">Cytoplasm</keyword>
<comment type="caution">
    <text evidence="5">The sequence shown here is derived from an EMBL/GenBank/DDBJ whole genome shotgun (WGS) entry which is preliminary data.</text>
</comment>
<dbReference type="RefSeq" id="WP_279244531.1">
    <property type="nucleotide sequence ID" value="NZ_SHNN01000001.1"/>
</dbReference>
<evidence type="ECO:0000313" key="6">
    <source>
        <dbReference type="Proteomes" id="UP001143362"/>
    </source>
</evidence>
<dbReference type="CDD" id="cd03443">
    <property type="entry name" value="PaaI_thioesterase"/>
    <property type="match status" value="1"/>
</dbReference>
<protein>
    <submittedName>
        <fullName evidence="5">PaaI family thioesterase</fullName>
    </submittedName>
</protein>
<dbReference type="Proteomes" id="UP001143362">
    <property type="component" value="Unassembled WGS sequence"/>
</dbReference>
<dbReference type="PANTHER" id="PTHR12418">
    <property type="entry name" value="ACYL-COENZYME A THIOESTERASE THEM4"/>
    <property type="match status" value="1"/>
</dbReference>
<evidence type="ECO:0000313" key="5">
    <source>
        <dbReference type="EMBL" id="MCX2980554.1"/>
    </source>
</evidence>
<sequence>MSDATHISQLEQLNTDASQLIEHLRSSHAPVEVIAEASAHIQKALQVLAPSLQQGEGWSTISIASDVPGIAWQDDDLTACMPYSPISGRRNPVAPPVRLWKHAAREVAGEVIFSPTYAGPPDSVHGGIIAAVFDELLAMANVITGRAGFTATLTIRYRRKTPLNTPIELWGINEVNEGRRQVSRAEFRVNGEVTASAEGVFICKDELNEPPKEGEDKFTIG</sequence>
<accession>A0ABT3TEX2</accession>
<keyword evidence="3" id="KW-0276">Fatty acid metabolism</keyword>